<dbReference type="Proteomes" id="UP000813463">
    <property type="component" value="Chromosome 1"/>
</dbReference>
<dbReference type="Gene3D" id="3.50.50.100">
    <property type="match status" value="1"/>
</dbReference>
<keyword evidence="7" id="KW-1185">Reference proteome</keyword>
<protein>
    <recommendedName>
        <fullName evidence="6">FAD/NAD(P)-binding domain-containing protein</fullName>
    </recommendedName>
</protein>
<evidence type="ECO:0000256" key="3">
    <source>
        <dbReference type="ARBA" id="ARBA00022827"/>
    </source>
</evidence>
<dbReference type="AlphaFoldDB" id="A0A9R0IS55"/>
<comment type="function">
    <text evidence="5">Putative FAD-dependent oxidoreductase.</text>
</comment>
<dbReference type="PRINTS" id="PR00368">
    <property type="entry name" value="FADPNR"/>
</dbReference>
<dbReference type="Pfam" id="PF07992">
    <property type="entry name" value="Pyr_redox_2"/>
    <property type="match status" value="1"/>
</dbReference>
<evidence type="ECO:0000256" key="4">
    <source>
        <dbReference type="ARBA" id="ARBA00023002"/>
    </source>
</evidence>
<dbReference type="InterPro" id="IPR023753">
    <property type="entry name" value="FAD/NAD-binding_dom"/>
</dbReference>
<evidence type="ECO:0000256" key="2">
    <source>
        <dbReference type="ARBA" id="ARBA00022630"/>
    </source>
</evidence>
<keyword evidence="3" id="KW-0274">FAD</keyword>
<evidence type="ECO:0000259" key="6">
    <source>
        <dbReference type="Pfam" id="PF07992"/>
    </source>
</evidence>
<keyword evidence="2" id="KW-0285">Flavoprotein</keyword>
<evidence type="ECO:0000256" key="1">
    <source>
        <dbReference type="ARBA" id="ARBA00006442"/>
    </source>
</evidence>
<evidence type="ECO:0000256" key="5">
    <source>
        <dbReference type="ARBA" id="ARBA00057036"/>
    </source>
</evidence>
<dbReference type="FunFam" id="3.50.50.100:FF:000006">
    <property type="entry name" value="apoptosis-inducing factor 2"/>
    <property type="match status" value="1"/>
</dbReference>
<dbReference type="GO" id="GO:0004174">
    <property type="term" value="F:electron-transferring-flavoprotein dehydrogenase activity"/>
    <property type="evidence" value="ECO:0000318"/>
    <property type="project" value="GO_Central"/>
</dbReference>
<dbReference type="PANTHER" id="PTHR43735">
    <property type="entry name" value="APOPTOSIS-INDUCING FACTOR 1"/>
    <property type="match status" value="1"/>
</dbReference>
<evidence type="ECO:0000313" key="7">
    <source>
        <dbReference type="Proteomes" id="UP000813463"/>
    </source>
</evidence>
<dbReference type="InterPro" id="IPR036188">
    <property type="entry name" value="FAD/NAD-bd_sf"/>
</dbReference>
<evidence type="ECO:0000313" key="8">
    <source>
        <dbReference type="RefSeq" id="XP_021854311.1"/>
    </source>
</evidence>
<reference evidence="7" key="1">
    <citation type="journal article" date="2021" name="Nat. Commun.">
        <title>Genomic analyses provide insights into spinach domestication and the genetic basis of agronomic traits.</title>
        <authorList>
            <person name="Cai X."/>
            <person name="Sun X."/>
            <person name="Xu C."/>
            <person name="Sun H."/>
            <person name="Wang X."/>
            <person name="Ge C."/>
            <person name="Zhang Z."/>
            <person name="Wang Q."/>
            <person name="Fei Z."/>
            <person name="Jiao C."/>
            <person name="Wang Q."/>
        </authorList>
    </citation>
    <scope>NUCLEOTIDE SEQUENCE [LARGE SCALE GENOMIC DNA]</scope>
    <source>
        <strain evidence="7">cv. Varoflay</strain>
    </source>
</reference>
<keyword evidence="4" id="KW-0560">Oxidoreductase</keyword>
<dbReference type="SUPFAM" id="SSF51905">
    <property type="entry name" value="FAD/NAD(P)-binding domain"/>
    <property type="match status" value="1"/>
</dbReference>
<proteinExistence type="inferred from homology"/>
<dbReference type="RefSeq" id="XP_021854311.1">
    <property type="nucleotide sequence ID" value="XM_021998619.2"/>
</dbReference>
<organism evidence="7 8">
    <name type="scientific">Spinacia oleracea</name>
    <name type="common">Spinach</name>
    <dbReference type="NCBI Taxonomy" id="3562"/>
    <lineage>
        <taxon>Eukaryota</taxon>
        <taxon>Viridiplantae</taxon>
        <taxon>Streptophyta</taxon>
        <taxon>Embryophyta</taxon>
        <taxon>Tracheophyta</taxon>
        <taxon>Spermatophyta</taxon>
        <taxon>Magnoliopsida</taxon>
        <taxon>eudicotyledons</taxon>
        <taxon>Gunneridae</taxon>
        <taxon>Pentapetalae</taxon>
        <taxon>Caryophyllales</taxon>
        <taxon>Chenopodiaceae</taxon>
        <taxon>Chenopodioideae</taxon>
        <taxon>Anserineae</taxon>
        <taxon>Spinacia</taxon>
    </lineage>
</organism>
<dbReference type="GO" id="GO:0050660">
    <property type="term" value="F:flavin adenine dinucleotide binding"/>
    <property type="evidence" value="ECO:0000318"/>
    <property type="project" value="GO_Central"/>
</dbReference>
<sequence length="355" mass="38768">MHSKSPKNVVVVGGGIAGALVAKHLQNHAHVTLIDPKEYFEIIWASMRSMVDQSFAERSTVDYSEFLPQVKLITSYAANITESEVLTAKGDRVPYDYLVIATGHVYSDPITRTEGLIKYQEAFDKIKSSSSILIIGGGPSGVELAGEIVNEFPDKKITLVHRGPRLLQFIGSKASQKGLEWLTSKKVEVILNQSVNLTPTLEGVYQTSGGETIVADHYINCTGIQSGSSWLKDTIVMNNLDMHGKLIVDKHLRVDGHRNIFAIGDITNLPELKQGYLAMRHADLTAKNMKLLLVGGTEEKMAVYKPGRSIAFVSLGKKDAVAEINGFTMSGCFPGLIKSGDLFVGKTRKTYGLQS</sequence>
<dbReference type="OrthoDB" id="202203at2759"/>
<gene>
    <name evidence="8" type="primary">LOC110793720</name>
</gene>
<reference evidence="8" key="2">
    <citation type="submission" date="2025-08" db="UniProtKB">
        <authorList>
            <consortium name="RefSeq"/>
        </authorList>
    </citation>
    <scope>IDENTIFICATION</scope>
    <source>
        <tissue evidence="8">Leaf</tissue>
    </source>
</reference>
<comment type="similarity">
    <text evidence="1">Belongs to the FAD-dependent oxidoreductase family.</text>
</comment>
<dbReference type="GO" id="GO:0005737">
    <property type="term" value="C:cytoplasm"/>
    <property type="evidence" value="ECO:0000318"/>
    <property type="project" value="GO_Central"/>
</dbReference>
<dbReference type="PANTHER" id="PTHR43735:SF3">
    <property type="entry name" value="FERROPTOSIS SUPPRESSOR PROTEIN 1"/>
    <property type="match status" value="1"/>
</dbReference>
<name>A0A9R0IS55_SPIOL</name>
<dbReference type="KEGG" id="soe:110793720"/>
<feature type="domain" description="FAD/NAD(P)-binding" evidence="6">
    <location>
        <begin position="8"/>
        <end position="272"/>
    </location>
</feature>
<dbReference type="GeneID" id="110793720"/>
<accession>A0A9R0IS55</accession>